<gene>
    <name evidence="1" type="ORF">K3G42_017391</name>
</gene>
<sequence length="277" mass="30610">MSLPPLPALFSTEPRRACLFGVAEWTLGELSVGRHVFDGMAQRGRSSAHAWWAGCEQARRDGALIQGREAVADGLLPLGRSSQRQLGAHGGVQLSKPSKHPDDKRISAVDCPFAHFFSTCHKVGINMDIANSLIRHQMDCSRSLAPKAAVARVLSSQPTGVWIGSGWLVCLIDPEEVEPRWELHPRPLKRATTRTRLRLQTTQAGGQRWKSLAFHVYAWPHLLCNSVLFIVPAVRRYRSLAGGPQCAVLGWSLRSEVHEVVFPTPLVAGFRPSIWLP</sequence>
<accession>A0ACB8EHY3</accession>
<evidence type="ECO:0000313" key="1">
    <source>
        <dbReference type="EMBL" id="KAH7991952.1"/>
    </source>
</evidence>
<name>A0ACB8EHY3_9SAUR</name>
<reference evidence="1" key="1">
    <citation type="submission" date="2021-08" db="EMBL/GenBank/DDBJ databases">
        <title>The first chromosome-level gecko genome reveals the dynamic sex chromosomes of Neotropical dwarf geckos (Sphaerodactylidae: Sphaerodactylus).</title>
        <authorList>
            <person name="Pinto B.J."/>
            <person name="Keating S.E."/>
            <person name="Gamble T."/>
        </authorList>
    </citation>
    <scope>NUCLEOTIDE SEQUENCE</scope>
    <source>
        <strain evidence="1">TG3544</strain>
    </source>
</reference>
<evidence type="ECO:0000313" key="2">
    <source>
        <dbReference type="Proteomes" id="UP000827872"/>
    </source>
</evidence>
<proteinExistence type="predicted"/>
<keyword evidence="2" id="KW-1185">Reference proteome</keyword>
<dbReference type="EMBL" id="CM037616">
    <property type="protein sequence ID" value="KAH7991952.1"/>
    <property type="molecule type" value="Genomic_DNA"/>
</dbReference>
<dbReference type="Proteomes" id="UP000827872">
    <property type="component" value="Linkage Group LG03"/>
</dbReference>
<comment type="caution">
    <text evidence="1">The sequence shown here is derived from an EMBL/GenBank/DDBJ whole genome shotgun (WGS) entry which is preliminary data.</text>
</comment>
<protein>
    <submittedName>
        <fullName evidence="1">Uncharacterized protein</fullName>
    </submittedName>
</protein>
<organism evidence="1 2">
    <name type="scientific">Sphaerodactylus townsendi</name>
    <dbReference type="NCBI Taxonomy" id="933632"/>
    <lineage>
        <taxon>Eukaryota</taxon>
        <taxon>Metazoa</taxon>
        <taxon>Chordata</taxon>
        <taxon>Craniata</taxon>
        <taxon>Vertebrata</taxon>
        <taxon>Euteleostomi</taxon>
        <taxon>Lepidosauria</taxon>
        <taxon>Squamata</taxon>
        <taxon>Bifurcata</taxon>
        <taxon>Gekkota</taxon>
        <taxon>Sphaerodactylidae</taxon>
        <taxon>Sphaerodactylus</taxon>
    </lineage>
</organism>